<dbReference type="Gene3D" id="1.20.1600.10">
    <property type="entry name" value="Outer membrane efflux proteins (OEP)"/>
    <property type="match status" value="1"/>
</dbReference>
<protein>
    <submittedName>
        <fullName evidence="3">Efflux transporter, outer membrane factor (OMF) lipoprotein, NodT family</fullName>
    </submittedName>
</protein>
<dbReference type="GO" id="GO:0015562">
    <property type="term" value="F:efflux transmembrane transporter activity"/>
    <property type="evidence" value="ECO:0007669"/>
    <property type="project" value="InterPro"/>
</dbReference>
<keyword evidence="2" id="KW-0564">Palmitate</keyword>
<name>A0A1H3VT58_9BACT</name>
<organism evidence="3 4">
    <name type="scientific">Arachidicoccus rhizosphaerae</name>
    <dbReference type="NCBI Taxonomy" id="551991"/>
    <lineage>
        <taxon>Bacteria</taxon>
        <taxon>Pseudomonadati</taxon>
        <taxon>Bacteroidota</taxon>
        <taxon>Chitinophagia</taxon>
        <taxon>Chitinophagales</taxon>
        <taxon>Chitinophagaceae</taxon>
        <taxon>Arachidicoccus</taxon>
    </lineage>
</organism>
<dbReference type="SUPFAM" id="SSF56954">
    <property type="entry name" value="Outer membrane efflux proteins (OEP)"/>
    <property type="match status" value="1"/>
</dbReference>
<reference evidence="3 4" key="1">
    <citation type="submission" date="2016-10" db="EMBL/GenBank/DDBJ databases">
        <authorList>
            <person name="de Groot N.N."/>
        </authorList>
    </citation>
    <scope>NUCLEOTIDE SEQUENCE [LARGE SCALE GENOMIC DNA]</scope>
    <source>
        <strain evidence="3 4">Vu-144</strain>
    </source>
</reference>
<dbReference type="Proteomes" id="UP000199041">
    <property type="component" value="Unassembled WGS sequence"/>
</dbReference>
<keyword evidence="2 3" id="KW-0449">Lipoprotein</keyword>
<keyword evidence="2" id="KW-0812">Transmembrane</keyword>
<dbReference type="STRING" id="551991.SAMN05192529_101395"/>
<dbReference type="NCBIfam" id="TIGR01845">
    <property type="entry name" value="outer_NodT"/>
    <property type="match status" value="1"/>
</dbReference>
<dbReference type="InterPro" id="IPR010131">
    <property type="entry name" value="MdtP/NodT-like"/>
</dbReference>
<comment type="similarity">
    <text evidence="1 2">Belongs to the outer membrane factor (OMF) (TC 1.B.17) family.</text>
</comment>
<dbReference type="GO" id="GO:0005886">
    <property type="term" value="C:plasma membrane"/>
    <property type="evidence" value="ECO:0007669"/>
    <property type="project" value="UniProtKB-SubCell"/>
</dbReference>
<keyword evidence="2" id="KW-0472">Membrane</keyword>
<dbReference type="PANTHER" id="PTHR30203">
    <property type="entry name" value="OUTER MEMBRANE CATION EFFLUX PROTEIN"/>
    <property type="match status" value="1"/>
</dbReference>
<evidence type="ECO:0000256" key="2">
    <source>
        <dbReference type="RuleBase" id="RU362097"/>
    </source>
</evidence>
<dbReference type="Pfam" id="PF02321">
    <property type="entry name" value="OEP"/>
    <property type="match status" value="2"/>
</dbReference>
<evidence type="ECO:0000313" key="4">
    <source>
        <dbReference type="Proteomes" id="UP000199041"/>
    </source>
</evidence>
<keyword evidence="4" id="KW-1185">Reference proteome</keyword>
<dbReference type="InterPro" id="IPR003423">
    <property type="entry name" value="OMP_efflux"/>
</dbReference>
<accession>A0A1H3VT58</accession>
<evidence type="ECO:0000256" key="1">
    <source>
        <dbReference type="ARBA" id="ARBA00007613"/>
    </source>
</evidence>
<keyword evidence="2" id="KW-1134">Transmembrane beta strand</keyword>
<dbReference type="EMBL" id="FNQY01000001">
    <property type="protein sequence ID" value="SDZ77414.1"/>
    <property type="molecule type" value="Genomic_DNA"/>
</dbReference>
<sequence>MAAALFLQACKVTEDYKRPDFNMPSAYKLPDSLVTSSMDAIPSWKDYFKDSTLLNLLDSALTYNLDLKDAIKNIQITDQLYKQSKSLYAPDIDLNLLNVTREYRSHDYYSSPSSGWYDKRGKTAPKDLYLYQSHFANTVAVDWEIDIWGKIKREKEQAKSHYLETFEAKKAVQTALVADVADAYYNLIMLDEQLQVATRNYHLRSNTLKMVELQYQAAEVTALAVQQTKNQVLKAQALIPDLKKEIAVQENALKMLTGNISLNVGKRSALSEIPADSLYKEIPLYYVQNRPDVLAAEYDLMAANAAVGVAQASRLPNLSITFEGGMDAMLPKNWFNIPGSLLGDFFGGITQPVFHKRKLKTEYEVSKLERDQSEIAFQKAVYGGITEVRNALVAVRQLSEQLTIAKEQVAVSQKAVHSAALLFTAGEATYLEVITAQSNELDSELNLASLKAELMSARIQLYRALGGGWK</sequence>
<comment type="subcellular location">
    <subcellularLocation>
        <location evidence="2">Cell membrane</location>
        <topology evidence="2">Lipid-anchor</topology>
    </subcellularLocation>
</comment>
<dbReference type="Gene3D" id="2.20.200.10">
    <property type="entry name" value="Outer membrane efflux proteins (OEP)"/>
    <property type="match status" value="1"/>
</dbReference>
<gene>
    <name evidence="3" type="ORF">SAMN05192529_101395</name>
</gene>
<proteinExistence type="inferred from homology"/>
<dbReference type="AlphaFoldDB" id="A0A1H3VT58"/>
<evidence type="ECO:0000313" key="3">
    <source>
        <dbReference type="EMBL" id="SDZ77414.1"/>
    </source>
</evidence>